<feature type="region of interest" description="Disordered" evidence="1">
    <location>
        <begin position="817"/>
        <end position="871"/>
    </location>
</feature>
<reference evidence="2 3" key="1">
    <citation type="submission" date="2019-06" db="EMBL/GenBank/DDBJ databases">
        <authorList>
            <person name="Palmer J.M."/>
        </authorList>
    </citation>
    <scope>NUCLEOTIDE SEQUENCE [LARGE SCALE GENOMIC DNA]</scope>
    <source>
        <strain evidence="2 3">TWF191</strain>
    </source>
</reference>
<feature type="region of interest" description="Disordered" evidence="1">
    <location>
        <begin position="897"/>
        <end position="921"/>
    </location>
</feature>
<dbReference type="Proteomes" id="UP000483672">
    <property type="component" value="Unassembled WGS sequence"/>
</dbReference>
<evidence type="ECO:0000313" key="3">
    <source>
        <dbReference type="Proteomes" id="UP000483672"/>
    </source>
</evidence>
<proteinExistence type="predicted"/>
<gene>
    <name evidence="2" type="ORF">TWF191_000233</name>
</gene>
<comment type="caution">
    <text evidence="2">The sequence shown here is derived from an EMBL/GenBank/DDBJ whole genome shotgun (WGS) entry which is preliminary data.</text>
</comment>
<dbReference type="EMBL" id="WIPF01000010">
    <property type="protein sequence ID" value="KAF3229994.1"/>
    <property type="molecule type" value="Genomic_DNA"/>
</dbReference>
<sequence length="1041" mass="118828">MSGAPSMFQNQGQDNDWKSRIIYPYACVTMVDVYEGDCYVVDLFQGGKELIDASKEAAELRAECNRPTKLVLKDLPVRSGSFGVGSLVDEDMNQRKKAAADATTKELKILRESTRNSHLWDRYIIDTGSHRDDEGIGGRGRQAALKRAFFRSNTVSSSPLECVLPWAPWNFDKQDIINPSNWPIFRGIIITHTDMDHWGNAESLIDWAKDIFRKSISPPTTVFLSPMFEWARALSDFLDPTKDVQSSSFPFESRNLFAVRTHWRLTGEGLPTPGLRIVIPPVQMTVCRTFTSLLEYTHQLGYDLLLRLNIAKDNYYIKPEYNDRPLHPKSITDHLPSKNTKWISLRNVLGEKFKSIAMTDKDIEIDIDFTGITDSKEVLTGAIKISYIVELALNPPDWRFQRTYDMEVGELNRTISGKWLREHAVVFPLPPKTPIDLAKLNNQPFSTPTEIIRIAKSHYSKAFNIDIDKIETESEANNTDPKIAGNEGRMILEGEEVEDKNKDDPTITNTSGATGFQPVYRCIGTTNKLEFFVSRSIARTARGQDDLERGEQTSNFGLSYMGCAGSAYVRDFQHIALQYALQQKPPSKSGQNKLPYPKKFAEYKNRASILTHFVCRTKPWEVPTITEIENGNHMLKNPNFSMLFTGDAFDKHNDEDPHPTHLRINKFKNPKSHVMGQDVDIDGDDGHMNPGRIQSAIGNPDGSISSWLWRRQLTSRVYVDVLKIPHHGSSHTTGPGFYRNVVAKVYLISGAIGIHGHPRSEIIEAIIHTILNEDGPAVAPKHYRRSANPKPDEVKGWKTKPITARPRPRLIFVTHFAVNTDSETKDEKPPGSDKDPKQNLKQSQLNFGGNTGGLPKGEQKNKKKTESEELQEKLKEEAELKELQEMSEKDAKLRKELKDRERAEDRPNWEHRAKKRPDTHGNSKRYFLKQYILEHCKWMADDPKYNDNYNAKRANCRIFYQANKDATTRLIFGHDAVRPDDLRVEWNPDDWKELRQFQSDPRFLGSPYKILNGRPFGLTNSEEDPVAYPQPFEDHPEWELP</sequence>
<feature type="compositionally biased region" description="Basic and acidic residues" evidence="1">
    <location>
        <begin position="1032"/>
        <end position="1041"/>
    </location>
</feature>
<accession>A0A6G1MMD7</accession>
<feature type="compositionally biased region" description="Polar residues" evidence="1">
    <location>
        <begin position="839"/>
        <end position="848"/>
    </location>
</feature>
<evidence type="ECO:0000313" key="2">
    <source>
        <dbReference type="EMBL" id="KAF3229994.1"/>
    </source>
</evidence>
<protein>
    <recommendedName>
        <fullName evidence="4">Metallo-beta-lactamase domain-containing protein</fullName>
    </recommendedName>
</protein>
<dbReference type="Gene3D" id="3.60.15.10">
    <property type="entry name" value="Ribonuclease Z/Hydroxyacylglutathione hydrolase-like"/>
    <property type="match status" value="1"/>
</dbReference>
<organism evidence="2 3">
    <name type="scientific">Orbilia oligospora</name>
    <name type="common">Nematode-trapping fungus</name>
    <name type="synonym">Arthrobotrys oligospora</name>
    <dbReference type="NCBI Taxonomy" id="2813651"/>
    <lineage>
        <taxon>Eukaryota</taxon>
        <taxon>Fungi</taxon>
        <taxon>Dikarya</taxon>
        <taxon>Ascomycota</taxon>
        <taxon>Pezizomycotina</taxon>
        <taxon>Orbiliomycetes</taxon>
        <taxon>Orbiliales</taxon>
        <taxon>Orbiliaceae</taxon>
        <taxon>Orbilia</taxon>
    </lineage>
</organism>
<dbReference type="InterPro" id="IPR036866">
    <property type="entry name" value="RibonucZ/Hydroxyglut_hydro"/>
</dbReference>
<name>A0A6G1MMD7_ORBOL</name>
<dbReference type="AlphaFoldDB" id="A0A6G1MMD7"/>
<feature type="compositionally biased region" description="Basic and acidic residues" evidence="1">
    <location>
        <begin position="857"/>
        <end position="871"/>
    </location>
</feature>
<evidence type="ECO:0000256" key="1">
    <source>
        <dbReference type="SAM" id="MobiDB-lite"/>
    </source>
</evidence>
<evidence type="ECO:0008006" key="4">
    <source>
        <dbReference type="Google" id="ProtNLM"/>
    </source>
</evidence>
<feature type="region of interest" description="Disordered" evidence="1">
    <location>
        <begin position="1020"/>
        <end position="1041"/>
    </location>
</feature>
<feature type="compositionally biased region" description="Basic and acidic residues" evidence="1">
    <location>
        <begin position="822"/>
        <end position="838"/>
    </location>
</feature>